<dbReference type="AlphaFoldDB" id="A0A8H7RLT4"/>
<name>A0A8H7RLT4_9FUNG</name>
<keyword evidence="3" id="KW-1185">Reference proteome</keyword>
<sequence>MEISRQQFLQKLPEVEKAVKECDFMAIDTELSGLHRPPTSVRLYNMADRYQEYKEATERFLIIQFGLCTFTWDEPSGRYISKPFNFYIFPTSTTGQIQANRVFMTQAQAFDFLTKQSFDFNKWVYQGIPYLTIAEENEFVAAANKKMNDNMPDIPIDDKELDFINNAKQKINDWINSEKSTKDEGVNITAKNAYQRRLIYQEARKFEGLTAIGMQGFIRVARLSEKQAQDRINEKKEKFDKDRVSAIGFRKVIDLISQSGKTVVGHNMLLDICHIIAQFVEPLPDTLPEFKTLAHRLFPKMVDTKYICTAEPELSAIFGSGTALETLRFETKKDPFKNPHIDMHSGFPRYLTEMAHEAGYDAFMTGFVFLKLVGHLDKTRNPDKYVAIEAQRLAEQEAKEKEKEKEIKPKVDADGWEISESEDDNDQTAIDNSNWDLEEEEIYNYGSIRVDLTNKNGIMDNVLSSINNKTALVRTAFDCFDFAEQEIISNQSNTFHVKYSAGKTFDKATAEPLFMKYGKFIIEPNDECSSFVIFENFREDPNNIKIDSEEYTVFPIAQYFEK</sequence>
<dbReference type="InterPro" id="IPR006941">
    <property type="entry name" value="RNase_CAF1"/>
</dbReference>
<dbReference type="SUPFAM" id="SSF53098">
    <property type="entry name" value="Ribonuclease H-like"/>
    <property type="match status" value="1"/>
</dbReference>
<dbReference type="InterPro" id="IPR051181">
    <property type="entry name" value="CAF1_poly(A)_ribonucleases"/>
</dbReference>
<dbReference type="InterPro" id="IPR036397">
    <property type="entry name" value="RNaseH_sf"/>
</dbReference>
<protein>
    <submittedName>
        <fullName evidence="2">Uncharacterized protein</fullName>
    </submittedName>
</protein>
<dbReference type="PANTHER" id="PTHR15092:SF22">
    <property type="entry name" value="POLY(A)-SPECIFIC RIBONUCLEASE PNLDC1"/>
    <property type="match status" value="1"/>
</dbReference>
<dbReference type="Proteomes" id="UP000650833">
    <property type="component" value="Unassembled WGS sequence"/>
</dbReference>
<evidence type="ECO:0000313" key="2">
    <source>
        <dbReference type="EMBL" id="KAG2212547.1"/>
    </source>
</evidence>
<evidence type="ECO:0000256" key="1">
    <source>
        <dbReference type="ARBA" id="ARBA00008372"/>
    </source>
</evidence>
<dbReference type="Gene3D" id="3.30.420.10">
    <property type="entry name" value="Ribonuclease H-like superfamily/Ribonuclease H"/>
    <property type="match status" value="1"/>
</dbReference>
<dbReference type="SUPFAM" id="SSF82708">
    <property type="entry name" value="R3H domain"/>
    <property type="match status" value="1"/>
</dbReference>
<accession>A0A8H7RLT4</accession>
<dbReference type="Gene3D" id="3.30.1370.50">
    <property type="entry name" value="R3H-like domain"/>
    <property type="match status" value="1"/>
</dbReference>
<dbReference type="InterPro" id="IPR012337">
    <property type="entry name" value="RNaseH-like_sf"/>
</dbReference>
<dbReference type="GO" id="GO:0000175">
    <property type="term" value="F:3'-5'-RNA exonuclease activity"/>
    <property type="evidence" value="ECO:0007669"/>
    <property type="project" value="TreeGrafter"/>
</dbReference>
<reference evidence="2" key="1">
    <citation type="submission" date="2020-12" db="EMBL/GenBank/DDBJ databases">
        <title>Metabolic potential, ecology and presence of endohyphal bacteria is reflected in genomic diversity of Mucoromycotina.</title>
        <authorList>
            <person name="Muszewska A."/>
            <person name="Okrasinska A."/>
            <person name="Steczkiewicz K."/>
            <person name="Drgas O."/>
            <person name="Orlowska M."/>
            <person name="Perlinska-Lenart U."/>
            <person name="Aleksandrzak-Piekarczyk T."/>
            <person name="Szatraj K."/>
            <person name="Zielenkiewicz U."/>
            <person name="Pilsyk S."/>
            <person name="Malc E."/>
            <person name="Mieczkowski P."/>
            <person name="Kruszewska J.S."/>
            <person name="Biernat P."/>
            <person name="Pawlowska J."/>
        </authorList>
    </citation>
    <scope>NUCLEOTIDE SEQUENCE</scope>
    <source>
        <strain evidence="2">CBS 226.32</strain>
    </source>
</reference>
<gene>
    <name evidence="2" type="ORF">INT46_010028</name>
</gene>
<dbReference type="InterPro" id="IPR036867">
    <property type="entry name" value="R3H_dom_sf"/>
</dbReference>
<comment type="similarity">
    <text evidence="1">Belongs to the CAF1 family.</text>
</comment>
<comment type="caution">
    <text evidence="2">The sequence shown here is derived from an EMBL/GenBank/DDBJ whole genome shotgun (WGS) entry which is preliminary data.</text>
</comment>
<dbReference type="Pfam" id="PF04857">
    <property type="entry name" value="CAF1"/>
    <property type="match status" value="1"/>
</dbReference>
<dbReference type="PANTHER" id="PTHR15092">
    <property type="entry name" value="POLY A -SPECIFIC RIBONUCLEASE/TARGET OF EGR1, MEMBER 1"/>
    <property type="match status" value="1"/>
</dbReference>
<dbReference type="OrthoDB" id="1432093at2759"/>
<dbReference type="EMBL" id="JAEPRC010000048">
    <property type="protein sequence ID" value="KAG2212547.1"/>
    <property type="molecule type" value="Genomic_DNA"/>
</dbReference>
<dbReference type="GO" id="GO:0003723">
    <property type="term" value="F:RNA binding"/>
    <property type="evidence" value="ECO:0007669"/>
    <property type="project" value="TreeGrafter"/>
</dbReference>
<evidence type="ECO:0000313" key="3">
    <source>
        <dbReference type="Proteomes" id="UP000650833"/>
    </source>
</evidence>
<proteinExistence type="inferred from homology"/>
<organism evidence="2 3">
    <name type="scientific">Mucor plumbeus</name>
    <dbReference type="NCBI Taxonomy" id="97098"/>
    <lineage>
        <taxon>Eukaryota</taxon>
        <taxon>Fungi</taxon>
        <taxon>Fungi incertae sedis</taxon>
        <taxon>Mucoromycota</taxon>
        <taxon>Mucoromycotina</taxon>
        <taxon>Mucoromycetes</taxon>
        <taxon>Mucorales</taxon>
        <taxon>Mucorineae</taxon>
        <taxon>Mucoraceae</taxon>
        <taxon>Mucor</taxon>
    </lineage>
</organism>